<dbReference type="GO" id="GO:0016740">
    <property type="term" value="F:transferase activity"/>
    <property type="evidence" value="ECO:0007669"/>
    <property type="project" value="UniProtKB-KW"/>
</dbReference>
<dbReference type="PANTHER" id="PTHR36155:SF1">
    <property type="entry name" value="BLL5354 PROTEIN"/>
    <property type="match status" value="1"/>
</dbReference>
<keyword evidence="1" id="KW-0808">Transferase</keyword>
<dbReference type="EMBL" id="VBOZ01000028">
    <property type="protein sequence ID" value="TMQ64053.1"/>
    <property type="molecule type" value="Genomic_DNA"/>
</dbReference>
<dbReference type="Proteomes" id="UP000317691">
    <property type="component" value="Unassembled WGS sequence"/>
</dbReference>
<dbReference type="InterPro" id="IPR036902">
    <property type="entry name" value="Ta1353-like_sf"/>
</dbReference>
<name>A0A538TKA6_UNCEI</name>
<dbReference type="AlphaFoldDB" id="A0A538TKA6"/>
<comment type="caution">
    <text evidence="1">The sequence shown here is derived from an EMBL/GenBank/DDBJ whole genome shotgun (WGS) entry which is preliminary data.</text>
</comment>
<dbReference type="Pfam" id="PF04008">
    <property type="entry name" value="Adenosine_kin"/>
    <property type="match status" value="1"/>
</dbReference>
<dbReference type="InterPro" id="IPR007153">
    <property type="entry name" value="Adenosine_kinase"/>
</dbReference>
<evidence type="ECO:0000313" key="2">
    <source>
        <dbReference type="Proteomes" id="UP000317691"/>
    </source>
</evidence>
<proteinExistence type="predicted"/>
<dbReference type="SUPFAM" id="SSF103165">
    <property type="entry name" value="Ta1353-like"/>
    <property type="match status" value="1"/>
</dbReference>
<reference evidence="1 2" key="1">
    <citation type="journal article" date="2019" name="Nat. Microbiol.">
        <title>Mediterranean grassland soil C-N compound turnover is dependent on rainfall and depth, and is mediated by genomically divergent microorganisms.</title>
        <authorList>
            <person name="Diamond S."/>
            <person name="Andeer P.F."/>
            <person name="Li Z."/>
            <person name="Crits-Christoph A."/>
            <person name="Burstein D."/>
            <person name="Anantharaman K."/>
            <person name="Lane K.R."/>
            <person name="Thomas B.C."/>
            <person name="Pan C."/>
            <person name="Northen T.R."/>
            <person name="Banfield J.F."/>
        </authorList>
    </citation>
    <scope>NUCLEOTIDE SEQUENCE [LARGE SCALE GENOMIC DNA]</scope>
    <source>
        <strain evidence="1">WS_9</strain>
    </source>
</reference>
<protein>
    <submittedName>
        <fullName evidence="1">Adenosine monophosphate-protein transferase</fullName>
    </submittedName>
</protein>
<evidence type="ECO:0000313" key="1">
    <source>
        <dbReference type="EMBL" id="TMQ64053.1"/>
    </source>
</evidence>
<gene>
    <name evidence="1" type="ORF">E6K79_08655</name>
</gene>
<sequence>MTPSLELVRIETPADANLILGHAHFIKTAEDLYETVINSVPGARFGVAFSEASGPRLIRSEGNDDELTVAAENELGKIACGHTFLIFLKAAFPINLLRDVRACVEVVSIHCATANPVQAVVARDGDQGAVLGVMDGSRPLGVEDDAQARARRDFVRKIGYKLS</sequence>
<organism evidence="1 2">
    <name type="scientific">Eiseniibacteriota bacterium</name>
    <dbReference type="NCBI Taxonomy" id="2212470"/>
    <lineage>
        <taxon>Bacteria</taxon>
        <taxon>Candidatus Eiseniibacteriota</taxon>
    </lineage>
</organism>
<dbReference type="Gene3D" id="3.40.1520.10">
    <property type="entry name" value="Ta1353-like"/>
    <property type="match status" value="1"/>
</dbReference>
<dbReference type="PANTHER" id="PTHR36155">
    <property type="entry name" value="BLL5354 PROTEIN"/>
    <property type="match status" value="1"/>
</dbReference>
<accession>A0A538TKA6</accession>